<dbReference type="Proteomes" id="UP001056436">
    <property type="component" value="Unassembled WGS sequence"/>
</dbReference>
<sequence>MTVFDWRSVPPRPNRASLALGACPWGGNDGHMAVPFDPSVCGGRGGRGMEYTGLHYRPERWSVRSTEWKWCWVGPTLDAAGAGFPWRKCGVLITPPRLPYLILYPPLYGSGD</sequence>
<gene>
    <name evidence="1" type="ORF">CABS02_03315</name>
</gene>
<dbReference type="AlphaFoldDB" id="A0A9Q0B465"/>
<evidence type="ECO:0000313" key="2">
    <source>
        <dbReference type="Proteomes" id="UP001056436"/>
    </source>
</evidence>
<evidence type="ECO:0000313" key="1">
    <source>
        <dbReference type="EMBL" id="KAI3556455.1"/>
    </source>
</evidence>
<reference evidence="1" key="1">
    <citation type="submission" date="2019-01" db="EMBL/GenBank/DDBJ databases">
        <title>Colletotrichum abscissum LGMF1257.</title>
        <authorList>
            <person name="Baroncelli R."/>
        </authorList>
    </citation>
    <scope>NUCLEOTIDE SEQUENCE</scope>
    <source>
        <strain evidence="1">Ca142</strain>
    </source>
</reference>
<organism evidence="1 2">
    <name type="scientific">Colletotrichum abscissum</name>
    <dbReference type="NCBI Taxonomy" id="1671311"/>
    <lineage>
        <taxon>Eukaryota</taxon>
        <taxon>Fungi</taxon>
        <taxon>Dikarya</taxon>
        <taxon>Ascomycota</taxon>
        <taxon>Pezizomycotina</taxon>
        <taxon>Sordariomycetes</taxon>
        <taxon>Hypocreomycetidae</taxon>
        <taxon>Glomerellales</taxon>
        <taxon>Glomerellaceae</taxon>
        <taxon>Colletotrichum</taxon>
        <taxon>Colletotrichum acutatum species complex</taxon>
    </lineage>
</organism>
<proteinExistence type="predicted"/>
<comment type="caution">
    <text evidence="1">The sequence shown here is derived from an EMBL/GenBank/DDBJ whole genome shotgun (WGS) entry which is preliminary data.</text>
</comment>
<accession>A0A9Q0B465</accession>
<protein>
    <submittedName>
        <fullName evidence="1">Uncharacterized protein</fullName>
    </submittedName>
</protein>
<keyword evidence="2" id="KW-1185">Reference proteome</keyword>
<dbReference type="EMBL" id="SDAQ01000012">
    <property type="protein sequence ID" value="KAI3556455.1"/>
    <property type="molecule type" value="Genomic_DNA"/>
</dbReference>
<name>A0A9Q0B465_9PEZI</name>